<reference evidence="3" key="1">
    <citation type="submission" date="2019-09" db="EMBL/GenBank/DDBJ databases">
        <authorList>
            <person name="Li J."/>
        </authorList>
    </citation>
    <scope>NUCLEOTIDE SEQUENCE [LARGE SCALE GENOMIC DNA]</scope>
    <source>
        <strain evidence="3">JCM 14732</strain>
    </source>
</reference>
<name>A0A5M4FHT7_9ACTN</name>
<dbReference type="InterPro" id="IPR052345">
    <property type="entry name" value="Rad_response_metalloprotease"/>
</dbReference>
<comment type="similarity">
    <text evidence="1">Belongs to the short-chain fatty acyl-CoA assimilation regulator (ScfR) family.</text>
</comment>
<dbReference type="PANTHER" id="PTHR43236">
    <property type="entry name" value="ANTITOXIN HIGA1"/>
    <property type="match status" value="1"/>
</dbReference>
<dbReference type="PANTHER" id="PTHR43236:SF1">
    <property type="entry name" value="BLL7220 PROTEIN"/>
    <property type="match status" value="1"/>
</dbReference>
<dbReference type="GO" id="GO:0003677">
    <property type="term" value="F:DNA binding"/>
    <property type="evidence" value="ECO:0007669"/>
    <property type="project" value="InterPro"/>
</dbReference>
<organism evidence="3 4">
    <name type="scientific">Aeromicrobium ginsengisoli</name>
    <dbReference type="NCBI Taxonomy" id="363867"/>
    <lineage>
        <taxon>Bacteria</taxon>
        <taxon>Bacillati</taxon>
        <taxon>Actinomycetota</taxon>
        <taxon>Actinomycetes</taxon>
        <taxon>Propionibacteriales</taxon>
        <taxon>Nocardioidaceae</taxon>
        <taxon>Aeromicrobium</taxon>
    </lineage>
</organism>
<dbReference type="OrthoDB" id="9794834at2"/>
<dbReference type="EMBL" id="SDPQ02000001">
    <property type="protein sequence ID" value="KAA1399660.1"/>
    <property type="molecule type" value="Genomic_DNA"/>
</dbReference>
<evidence type="ECO:0000313" key="3">
    <source>
        <dbReference type="EMBL" id="KAA1399660.1"/>
    </source>
</evidence>
<dbReference type="Gene3D" id="1.10.260.40">
    <property type="entry name" value="lambda repressor-like DNA-binding domains"/>
    <property type="match status" value="1"/>
</dbReference>
<dbReference type="Pfam" id="PF06114">
    <property type="entry name" value="Peptidase_M78"/>
    <property type="match status" value="1"/>
</dbReference>
<dbReference type="InterPro" id="IPR001387">
    <property type="entry name" value="Cro/C1-type_HTH"/>
</dbReference>
<dbReference type="Gene3D" id="1.10.10.2910">
    <property type="match status" value="1"/>
</dbReference>
<comment type="caution">
    <text evidence="3">The sequence shown here is derived from an EMBL/GenBank/DDBJ whole genome shotgun (WGS) entry which is preliminary data.</text>
</comment>
<keyword evidence="4" id="KW-1185">Reference proteome</keyword>
<evidence type="ECO:0000259" key="2">
    <source>
        <dbReference type="PROSITE" id="PS50943"/>
    </source>
</evidence>
<protein>
    <submittedName>
        <fullName evidence="3">ImmA/IrrE family metallo-endopeptidase</fullName>
    </submittedName>
</protein>
<evidence type="ECO:0000256" key="1">
    <source>
        <dbReference type="ARBA" id="ARBA00007227"/>
    </source>
</evidence>
<dbReference type="SUPFAM" id="SSF47413">
    <property type="entry name" value="lambda repressor-like DNA-binding domains"/>
    <property type="match status" value="1"/>
</dbReference>
<dbReference type="PROSITE" id="PS50943">
    <property type="entry name" value="HTH_CROC1"/>
    <property type="match status" value="1"/>
</dbReference>
<accession>A0A5M4FHT7</accession>
<dbReference type="CDD" id="cd00093">
    <property type="entry name" value="HTH_XRE"/>
    <property type="match status" value="1"/>
</dbReference>
<feature type="domain" description="HTH cro/C1-type" evidence="2">
    <location>
        <begin position="44"/>
        <end position="88"/>
    </location>
</feature>
<sequence length="396" mass="43596">MAPLDRFESLAEVGILSTLACRVLHMSTNAEIGARVKGALGGHTQAWLAEQIGLTADTMSRSLNGHRGFSSVEIAAIADLLDADVHWLITGDRDPLRVSIAARHDYDPGTGGRSNPGRETDERELQSVALAYRQAYPRTDHPTAPIPTTAAGLRGALGEDFVPVFASRLEERLDVDVVRVQHLSTAYSFTLGGRMVILLPANVNWWRSNFDLAHEVAHLALGHHEVETSSEVDERELAANQFASELLMPETLIRSLAWDTITCPEVGQFLWDQGVGTTALRHRLDSLGLRTSSEVSEMLSRPMPGALRPWQHELDLPRPEGTGFFAALFDPIDKRMQDASQRRFPLTLITAHRRRVENEGLTPETLAWMLESPVEELVGEPQPAGSIEDLLEAFAG</sequence>
<proteinExistence type="inferred from homology"/>
<evidence type="ECO:0000313" key="4">
    <source>
        <dbReference type="Proteomes" id="UP000380867"/>
    </source>
</evidence>
<dbReference type="InterPro" id="IPR010359">
    <property type="entry name" value="IrrE_HExxH"/>
</dbReference>
<dbReference type="Proteomes" id="UP000380867">
    <property type="component" value="Unassembled WGS sequence"/>
</dbReference>
<dbReference type="InterPro" id="IPR010982">
    <property type="entry name" value="Lambda_DNA-bd_dom_sf"/>
</dbReference>
<gene>
    <name evidence="3" type="ORF">ESP70_002545</name>
</gene>
<dbReference type="AlphaFoldDB" id="A0A5M4FHT7"/>